<evidence type="ECO:0000313" key="3">
    <source>
        <dbReference type="EMBL" id="CAB4830060.1"/>
    </source>
</evidence>
<keyword evidence="1" id="KW-0472">Membrane</keyword>
<protein>
    <submittedName>
        <fullName evidence="3">Unannotated protein</fullName>
    </submittedName>
</protein>
<dbReference type="Gene3D" id="3.90.550.10">
    <property type="entry name" value="Spore Coat Polysaccharide Biosynthesis Protein SpsA, Chain A"/>
    <property type="match status" value="1"/>
</dbReference>
<dbReference type="CDD" id="cd00761">
    <property type="entry name" value="Glyco_tranf_GTA_type"/>
    <property type="match status" value="1"/>
</dbReference>
<dbReference type="SUPFAM" id="SSF53448">
    <property type="entry name" value="Nucleotide-diphospho-sugar transferases"/>
    <property type="match status" value="1"/>
</dbReference>
<reference evidence="3" key="1">
    <citation type="submission" date="2020-05" db="EMBL/GenBank/DDBJ databases">
        <authorList>
            <person name="Chiriac C."/>
            <person name="Salcher M."/>
            <person name="Ghai R."/>
            <person name="Kavagutti S V."/>
        </authorList>
    </citation>
    <scope>NUCLEOTIDE SEQUENCE</scope>
</reference>
<feature type="transmembrane region" description="Helical" evidence="1">
    <location>
        <begin position="265"/>
        <end position="287"/>
    </location>
</feature>
<keyword evidence="1" id="KW-0812">Transmembrane</keyword>
<dbReference type="InterPro" id="IPR001173">
    <property type="entry name" value="Glyco_trans_2-like"/>
</dbReference>
<accession>A0A6J7AC21</accession>
<proteinExistence type="predicted"/>
<dbReference type="InterPro" id="IPR029044">
    <property type="entry name" value="Nucleotide-diphossugar_trans"/>
</dbReference>
<evidence type="ECO:0000256" key="1">
    <source>
        <dbReference type="SAM" id="Phobius"/>
    </source>
</evidence>
<dbReference type="Pfam" id="PF00535">
    <property type="entry name" value="Glycos_transf_2"/>
    <property type="match status" value="1"/>
</dbReference>
<dbReference type="EMBL" id="CAFABF010000046">
    <property type="protein sequence ID" value="CAB4830060.1"/>
    <property type="molecule type" value="Genomic_DNA"/>
</dbReference>
<dbReference type="AlphaFoldDB" id="A0A6J7AC21"/>
<gene>
    <name evidence="3" type="ORF">UFOPK3167_00917</name>
</gene>
<evidence type="ECO:0000259" key="2">
    <source>
        <dbReference type="Pfam" id="PF00535"/>
    </source>
</evidence>
<organism evidence="3">
    <name type="scientific">freshwater metagenome</name>
    <dbReference type="NCBI Taxonomy" id="449393"/>
    <lineage>
        <taxon>unclassified sequences</taxon>
        <taxon>metagenomes</taxon>
        <taxon>ecological metagenomes</taxon>
    </lineage>
</organism>
<sequence length="312" mass="35862">MELSKDPLVSVVIPMYNSQHWIQGLLESIQKQTYKRIEIILVDDGSTDSSVELVAKFSNRNSGVAIKVISKKNSGVSDARNEGVRQSTGELVAFVDSDDIWMPEKIERQVDSILSSNSSAVACSYLIFRDSDQKPVDIIHPIWSLRSVRNWLLFRSYGGLLSSTLMITRDTFYLTGPFRSELSLSADIEFAWRLLRITPVEIIKMPLVGYRLRPNQMHKLPKLLLSESQRMIEIVDLLRIRKFERIYLANLNLRLFLYRMKDGEILLGLSFLLIALGNNPLEVFSTISRIMILRIRRFIGFSEKDSYFLPHS</sequence>
<name>A0A6J7AC21_9ZZZZ</name>
<feature type="domain" description="Glycosyltransferase 2-like" evidence="2">
    <location>
        <begin position="10"/>
        <end position="138"/>
    </location>
</feature>
<dbReference type="PANTHER" id="PTHR22916">
    <property type="entry name" value="GLYCOSYLTRANSFERASE"/>
    <property type="match status" value="1"/>
</dbReference>
<keyword evidence="1" id="KW-1133">Transmembrane helix</keyword>